<dbReference type="SMART" id="SM00062">
    <property type="entry name" value="PBPb"/>
    <property type="match status" value="1"/>
</dbReference>
<dbReference type="Pfam" id="PF00497">
    <property type="entry name" value="SBP_bac_3"/>
    <property type="match status" value="1"/>
</dbReference>
<dbReference type="Gene3D" id="3.40.190.10">
    <property type="entry name" value="Periplasmic binding protein-like II"/>
    <property type="match status" value="2"/>
</dbReference>
<dbReference type="Proteomes" id="UP000823933">
    <property type="component" value="Unassembled WGS sequence"/>
</dbReference>
<dbReference type="InterPro" id="IPR001638">
    <property type="entry name" value="Solute-binding_3/MltF_N"/>
</dbReference>
<proteinExistence type="predicted"/>
<dbReference type="EMBL" id="DXHQ01000086">
    <property type="protein sequence ID" value="HIW09214.1"/>
    <property type="molecule type" value="Genomic_DNA"/>
</dbReference>
<evidence type="ECO:0000313" key="4">
    <source>
        <dbReference type="EMBL" id="HIW09214.1"/>
    </source>
</evidence>
<comment type="caution">
    <text evidence="4">The sequence shown here is derived from an EMBL/GenBank/DDBJ whole genome shotgun (WGS) entry which is preliminary data.</text>
</comment>
<evidence type="ECO:0000313" key="5">
    <source>
        <dbReference type="Proteomes" id="UP000823933"/>
    </source>
</evidence>
<dbReference type="PROSITE" id="PS51257">
    <property type="entry name" value="PROKAR_LIPOPROTEIN"/>
    <property type="match status" value="1"/>
</dbReference>
<evidence type="ECO:0000256" key="1">
    <source>
        <dbReference type="ARBA" id="ARBA00022729"/>
    </source>
</evidence>
<dbReference type="InterPro" id="IPR006311">
    <property type="entry name" value="TAT_signal"/>
</dbReference>
<feature type="chain" id="PRO_5038997806" evidence="2">
    <location>
        <begin position="33"/>
        <end position="293"/>
    </location>
</feature>
<evidence type="ECO:0000259" key="3">
    <source>
        <dbReference type="SMART" id="SM00062"/>
    </source>
</evidence>
<dbReference type="AlphaFoldDB" id="A0A9D1TXJ3"/>
<name>A0A9D1TXJ3_9FIRM</name>
<protein>
    <submittedName>
        <fullName evidence="4">Transporter substrate-binding domain-containing protein</fullName>
    </submittedName>
</protein>
<accession>A0A9D1TXJ3</accession>
<evidence type="ECO:0000256" key="2">
    <source>
        <dbReference type="SAM" id="SignalP"/>
    </source>
</evidence>
<dbReference type="PROSITE" id="PS51318">
    <property type="entry name" value="TAT"/>
    <property type="match status" value="1"/>
</dbReference>
<dbReference type="PANTHER" id="PTHR35936:SF17">
    <property type="entry name" value="ARGININE-BINDING EXTRACELLULAR PROTEIN ARTP"/>
    <property type="match status" value="1"/>
</dbReference>
<reference evidence="4" key="1">
    <citation type="journal article" date="2021" name="PeerJ">
        <title>Extensive microbial diversity within the chicken gut microbiome revealed by metagenomics and culture.</title>
        <authorList>
            <person name="Gilroy R."/>
            <person name="Ravi A."/>
            <person name="Getino M."/>
            <person name="Pursley I."/>
            <person name="Horton D.L."/>
            <person name="Alikhan N.F."/>
            <person name="Baker D."/>
            <person name="Gharbi K."/>
            <person name="Hall N."/>
            <person name="Watson M."/>
            <person name="Adriaenssens E.M."/>
            <person name="Foster-Nyarko E."/>
            <person name="Jarju S."/>
            <person name="Secka A."/>
            <person name="Antonio M."/>
            <person name="Oren A."/>
            <person name="Chaudhuri R.R."/>
            <person name="La Ragione R."/>
            <person name="Hildebrand F."/>
            <person name="Pallen M.J."/>
        </authorList>
    </citation>
    <scope>NUCLEOTIDE SEQUENCE</scope>
    <source>
        <strain evidence="4">ChiHcolR34-3080</strain>
    </source>
</reference>
<sequence length="293" mass="30605">MKKITRRSFLAAAGLSAALALTACSSTSSSTAASSSAASEAASEAASSEASTQAIQTLEDLDGKTVGVQLGTTGDLMMSEEVGKADGLNLAGVEQYNKAADAVQALLTNKIDAVCIDDQVAKNFVAANPDELVMLDTAYAEESYAIAVSKDNPELTEALNGAIAELMSDGTLDAILDKYIAKVEGATGYVSPEGTEYPNGTLVMATNAAFDPYEYIENGEIVGIDAEFAKALCDKLGYELEIEDMEFDSIIAAVVSGKADFGMAGMTVTPEREEQIDFTDTYCTAAQNIIVLK</sequence>
<feature type="domain" description="Solute-binding protein family 3/N-terminal" evidence="3">
    <location>
        <begin position="1"/>
        <end position="183"/>
    </location>
</feature>
<feature type="signal peptide" evidence="2">
    <location>
        <begin position="1"/>
        <end position="32"/>
    </location>
</feature>
<reference evidence="4" key="2">
    <citation type="submission" date="2021-04" db="EMBL/GenBank/DDBJ databases">
        <authorList>
            <person name="Gilroy R."/>
        </authorList>
    </citation>
    <scope>NUCLEOTIDE SEQUENCE</scope>
    <source>
        <strain evidence="4">ChiHcolR34-3080</strain>
    </source>
</reference>
<gene>
    <name evidence="4" type="ORF">H9890_07440</name>
</gene>
<dbReference type="SUPFAM" id="SSF53850">
    <property type="entry name" value="Periplasmic binding protein-like II"/>
    <property type="match status" value="2"/>
</dbReference>
<dbReference type="Pfam" id="PF12974">
    <property type="entry name" value="Phosphonate-bd"/>
    <property type="match status" value="1"/>
</dbReference>
<keyword evidence="1 2" id="KW-0732">Signal</keyword>
<dbReference type="PANTHER" id="PTHR35936">
    <property type="entry name" value="MEMBRANE-BOUND LYTIC MUREIN TRANSGLYCOSYLASE F"/>
    <property type="match status" value="1"/>
</dbReference>
<organism evidence="4 5">
    <name type="scientific">Candidatus Faecalibacterium intestinigallinarum</name>
    <dbReference type="NCBI Taxonomy" id="2838581"/>
    <lineage>
        <taxon>Bacteria</taxon>
        <taxon>Bacillati</taxon>
        <taxon>Bacillota</taxon>
        <taxon>Clostridia</taxon>
        <taxon>Eubacteriales</taxon>
        <taxon>Oscillospiraceae</taxon>
        <taxon>Faecalibacterium</taxon>
    </lineage>
</organism>